<dbReference type="InterPro" id="IPR003399">
    <property type="entry name" value="Mce/MlaD"/>
</dbReference>
<feature type="transmembrane region" description="Helical" evidence="2">
    <location>
        <begin position="29"/>
        <end position="51"/>
    </location>
</feature>
<reference evidence="4 5" key="1">
    <citation type="submission" date="2016-02" db="EMBL/GenBank/DDBJ databases">
        <title>Genome sequence of Marichromatium gracile YL-28, a purple sulfur bacterium.</title>
        <authorList>
            <person name="Zhao C."/>
            <person name="Hong X."/>
            <person name="Chen S."/>
            <person name="Yang S."/>
        </authorList>
    </citation>
    <scope>NUCLEOTIDE SEQUENCE [LARGE SCALE GENOMIC DNA]</scope>
    <source>
        <strain evidence="4 5">YL28</strain>
    </source>
</reference>
<keyword evidence="2" id="KW-0812">Transmembrane</keyword>
<keyword evidence="5" id="KW-1185">Reference proteome</keyword>
<feature type="domain" description="Mce/MlaD" evidence="3">
    <location>
        <begin position="58"/>
        <end position="149"/>
    </location>
</feature>
<sequence>MSERLERLYSPPEIDAPGKRQGRAMRRDLRAAGLFVVLMAAAFVALLVVLWPGRLGEGYRLVATFPDATGLAPGIPVIQDGYRIGRVERVEPVFASAAEPAPCGERAPLRPCFRALLRIADDWPLAADSRARIGSAGLLEGSAIKIAPGTSASRLAPGAQLPTLAPEPDLMAQLGALTASLDTLVAETITPALQSIARQIATIEALLGTGEAATGNQARLAGALDHLRALTAKLDAAVDGESIAATLEAVEALTTNLAEVSGAVAAQRDALERAVADYGALANEVRALVADNRPALRHSLDDTQALLQTMNNALLPILTNIEDASRNLSALSRALRENPASLLQGHPTEERTPWFR</sequence>
<organism evidence="4 5">
    <name type="scientific">Marichromatium gracile</name>
    <name type="common">Chromatium gracile</name>
    <dbReference type="NCBI Taxonomy" id="1048"/>
    <lineage>
        <taxon>Bacteria</taxon>
        <taxon>Pseudomonadati</taxon>
        <taxon>Pseudomonadota</taxon>
        <taxon>Gammaproteobacteria</taxon>
        <taxon>Chromatiales</taxon>
        <taxon>Chromatiaceae</taxon>
        <taxon>Marichromatium</taxon>
    </lineage>
</organism>
<proteinExistence type="predicted"/>
<feature type="region of interest" description="Disordered" evidence="1">
    <location>
        <begin position="1"/>
        <end position="22"/>
    </location>
</feature>
<gene>
    <name evidence="4" type="ORF">AY586_09685</name>
</gene>
<name>A0ABR5VIQ9_MARGR</name>
<evidence type="ECO:0000256" key="2">
    <source>
        <dbReference type="SAM" id="Phobius"/>
    </source>
</evidence>
<dbReference type="RefSeq" id="WP_062273022.1">
    <property type="nucleotide sequence ID" value="NZ_LSYU01000032.1"/>
</dbReference>
<keyword evidence="2" id="KW-0472">Membrane</keyword>
<protein>
    <recommendedName>
        <fullName evidence="3">Mce/MlaD domain-containing protein</fullName>
    </recommendedName>
</protein>
<evidence type="ECO:0000256" key="1">
    <source>
        <dbReference type="SAM" id="MobiDB-lite"/>
    </source>
</evidence>
<dbReference type="Pfam" id="PF02470">
    <property type="entry name" value="MlaD"/>
    <property type="match status" value="1"/>
</dbReference>
<dbReference type="Proteomes" id="UP000075766">
    <property type="component" value="Unassembled WGS sequence"/>
</dbReference>
<comment type="caution">
    <text evidence="4">The sequence shown here is derived from an EMBL/GenBank/DDBJ whole genome shotgun (WGS) entry which is preliminary data.</text>
</comment>
<keyword evidence="2" id="KW-1133">Transmembrane helix</keyword>
<dbReference type="PANTHER" id="PTHR33371:SF4">
    <property type="entry name" value="INTERMEMBRANE PHOSPHOLIPID TRANSPORT SYSTEM BINDING PROTEIN MLAD"/>
    <property type="match status" value="1"/>
</dbReference>
<accession>A0ABR5VIQ9</accession>
<evidence type="ECO:0000313" key="4">
    <source>
        <dbReference type="EMBL" id="KXX65610.1"/>
    </source>
</evidence>
<dbReference type="EMBL" id="LSYU01000032">
    <property type="protein sequence ID" value="KXX65610.1"/>
    <property type="molecule type" value="Genomic_DNA"/>
</dbReference>
<evidence type="ECO:0000313" key="5">
    <source>
        <dbReference type="Proteomes" id="UP000075766"/>
    </source>
</evidence>
<evidence type="ECO:0000259" key="3">
    <source>
        <dbReference type="Pfam" id="PF02470"/>
    </source>
</evidence>
<dbReference type="InterPro" id="IPR052336">
    <property type="entry name" value="MlaD_Phospholipid_Transporter"/>
</dbReference>
<dbReference type="PANTHER" id="PTHR33371">
    <property type="entry name" value="INTERMEMBRANE PHOSPHOLIPID TRANSPORT SYSTEM BINDING PROTEIN MLAD-RELATED"/>
    <property type="match status" value="1"/>
</dbReference>